<proteinExistence type="inferred from homology"/>
<evidence type="ECO:0000256" key="2">
    <source>
        <dbReference type="ARBA" id="ARBA00022491"/>
    </source>
</evidence>
<evidence type="ECO:0000256" key="5">
    <source>
        <dbReference type="ARBA" id="ARBA00023125"/>
    </source>
</evidence>
<dbReference type="Gene3D" id="3.30.1490.190">
    <property type="match status" value="1"/>
</dbReference>
<dbReference type="InterPro" id="IPR036388">
    <property type="entry name" value="WH-like_DNA-bd_sf"/>
</dbReference>
<dbReference type="Pfam" id="PF01475">
    <property type="entry name" value="FUR"/>
    <property type="match status" value="1"/>
</dbReference>
<dbReference type="EMBL" id="JBHUCJ010000044">
    <property type="protein sequence ID" value="MFD3225229.1"/>
    <property type="molecule type" value="Genomic_DNA"/>
</dbReference>
<accession>A0ABW6CEM4</accession>
<dbReference type="InterPro" id="IPR043135">
    <property type="entry name" value="Fur_C"/>
</dbReference>
<evidence type="ECO:0000313" key="8">
    <source>
        <dbReference type="Proteomes" id="UP001598201"/>
    </source>
</evidence>
<dbReference type="SUPFAM" id="SSF46785">
    <property type="entry name" value="Winged helix' DNA-binding domain"/>
    <property type="match status" value="1"/>
</dbReference>
<protein>
    <submittedName>
        <fullName evidence="7">Fur family transcriptional regulator</fullName>
    </submittedName>
</protein>
<dbReference type="RefSeq" id="WP_379672003.1">
    <property type="nucleotide sequence ID" value="NZ_JBHUCJ010000044.1"/>
</dbReference>
<organism evidence="7 8">
    <name type="scientific">Rahnella sp. (strain Y9602)</name>
    <dbReference type="NCBI Taxonomy" id="2703885"/>
    <lineage>
        <taxon>Bacteria</taxon>
        <taxon>Pseudomonadati</taxon>
        <taxon>Pseudomonadota</taxon>
        <taxon>Gammaproteobacteria</taxon>
        <taxon>Enterobacterales</taxon>
        <taxon>Yersiniaceae</taxon>
        <taxon>Rahnella</taxon>
    </lineage>
</organism>
<dbReference type="InterPro" id="IPR002481">
    <property type="entry name" value="FUR"/>
</dbReference>
<comment type="similarity">
    <text evidence="1">Belongs to the Fur family.</text>
</comment>
<comment type="caution">
    <text evidence="7">The sequence shown here is derived from an EMBL/GenBank/DDBJ whole genome shotgun (WGS) entry which is preliminary data.</text>
</comment>
<keyword evidence="5" id="KW-0238">DNA-binding</keyword>
<evidence type="ECO:0000256" key="6">
    <source>
        <dbReference type="ARBA" id="ARBA00023163"/>
    </source>
</evidence>
<reference evidence="7 8" key="1">
    <citation type="submission" date="2024-09" db="EMBL/GenBank/DDBJ databases">
        <title>Genomes of Rahnella.</title>
        <authorList>
            <person name="Mnguni F.C."/>
            <person name="Shin G.Y."/>
            <person name="Coutinho T."/>
        </authorList>
    </citation>
    <scope>NUCLEOTIDE SEQUENCE [LARGE SCALE GENOMIC DNA]</scope>
    <source>
        <strain evidence="7 8">20WA0057</strain>
    </source>
</reference>
<sequence length="174" mass="19812">MSKMAEKTTTRAFPHANTGVIITASERCMLDQLESIQDEQGFRFTLLRKLVYLFVYRAKAQGISAYQILDMMKCHNPQAQPATIYRSLDFLLQTRLIIKIESKSKFIARKESINEETSIYLVCSDCGSVKEISDSAFKDFLKKITDNSGHIIKKDYIEISVICPDCQSSLNISH</sequence>
<dbReference type="InterPro" id="IPR036390">
    <property type="entry name" value="WH_DNA-bd_sf"/>
</dbReference>
<dbReference type="Gene3D" id="1.10.10.10">
    <property type="entry name" value="Winged helix-like DNA-binding domain superfamily/Winged helix DNA-binding domain"/>
    <property type="match status" value="1"/>
</dbReference>
<dbReference type="PANTHER" id="PTHR33202:SF6">
    <property type="entry name" value="ZINC UPTAKE REGULATION PROTEIN"/>
    <property type="match status" value="1"/>
</dbReference>
<evidence type="ECO:0000256" key="3">
    <source>
        <dbReference type="ARBA" id="ARBA00022833"/>
    </source>
</evidence>
<evidence type="ECO:0000256" key="4">
    <source>
        <dbReference type="ARBA" id="ARBA00023015"/>
    </source>
</evidence>
<dbReference type="PANTHER" id="PTHR33202">
    <property type="entry name" value="ZINC UPTAKE REGULATION PROTEIN"/>
    <property type="match status" value="1"/>
</dbReference>
<keyword evidence="4" id="KW-0805">Transcription regulation</keyword>
<dbReference type="Proteomes" id="UP001598201">
    <property type="component" value="Unassembled WGS sequence"/>
</dbReference>
<keyword evidence="8" id="KW-1185">Reference proteome</keyword>
<keyword evidence="3" id="KW-0862">Zinc</keyword>
<keyword evidence="2" id="KW-0678">Repressor</keyword>
<gene>
    <name evidence="7" type="ORF">ACFPK4_16955</name>
</gene>
<name>A0ABW6CEM4_RAHSY</name>
<evidence type="ECO:0000313" key="7">
    <source>
        <dbReference type="EMBL" id="MFD3225229.1"/>
    </source>
</evidence>
<keyword evidence="6" id="KW-0804">Transcription</keyword>
<evidence type="ECO:0000256" key="1">
    <source>
        <dbReference type="ARBA" id="ARBA00007957"/>
    </source>
</evidence>